<dbReference type="Proteomes" id="UP000655443">
    <property type="component" value="Unassembled WGS sequence"/>
</dbReference>
<protein>
    <recommendedName>
        <fullName evidence="5">Secreted protein</fullName>
    </recommendedName>
</protein>
<feature type="compositionally biased region" description="Polar residues" evidence="1">
    <location>
        <begin position="77"/>
        <end position="93"/>
    </location>
</feature>
<evidence type="ECO:0000313" key="4">
    <source>
        <dbReference type="Proteomes" id="UP000655443"/>
    </source>
</evidence>
<keyword evidence="4" id="KW-1185">Reference proteome</keyword>
<evidence type="ECO:0000313" key="3">
    <source>
        <dbReference type="EMBL" id="GHD99506.1"/>
    </source>
</evidence>
<dbReference type="EMBL" id="BMVG01000001">
    <property type="protein sequence ID" value="GHD99506.1"/>
    <property type="molecule type" value="Genomic_DNA"/>
</dbReference>
<sequence>MHKLRKTAVLVAAIGSVGLLTSGTAFAGGEGGGGGNSSVLQSANCRSHDLNVDVLGEVGILNGVLGNALNGEGDPGAQSSHLGSTMGCNSSAF</sequence>
<gene>
    <name evidence="3" type="ORF">GCM10010339_11090</name>
</gene>
<feature type="signal peptide" evidence="2">
    <location>
        <begin position="1"/>
        <end position="27"/>
    </location>
</feature>
<evidence type="ECO:0008006" key="5">
    <source>
        <dbReference type="Google" id="ProtNLM"/>
    </source>
</evidence>
<name>A0A919D0B1_9ACTN</name>
<reference evidence="3" key="1">
    <citation type="journal article" date="2014" name="Int. J. Syst. Evol. Microbiol.">
        <title>Complete genome sequence of Corynebacterium casei LMG S-19264T (=DSM 44701T), isolated from a smear-ripened cheese.</title>
        <authorList>
            <consortium name="US DOE Joint Genome Institute (JGI-PGF)"/>
            <person name="Walter F."/>
            <person name="Albersmeier A."/>
            <person name="Kalinowski J."/>
            <person name="Ruckert C."/>
        </authorList>
    </citation>
    <scope>NUCLEOTIDE SEQUENCE</scope>
    <source>
        <strain evidence="3">JCM 4714</strain>
    </source>
</reference>
<feature type="region of interest" description="Disordered" evidence="1">
    <location>
        <begin position="72"/>
        <end position="93"/>
    </location>
</feature>
<reference evidence="3" key="2">
    <citation type="submission" date="2020-09" db="EMBL/GenBank/DDBJ databases">
        <authorList>
            <person name="Sun Q."/>
            <person name="Ohkuma M."/>
        </authorList>
    </citation>
    <scope>NUCLEOTIDE SEQUENCE</scope>
    <source>
        <strain evidence="3">JCM 4714</strain>
    </source>
</reference>
<evidence type="ECO:0000256" key="2">
    <source>
        <dbReference type="SAM" id="SignalP"/>
    </source>
</evidence>
<keyword evidence="2" id="KW-0732">Signal</keyword>
<dbReference type="AlphaFoldDB" id="A0A919D0B1"/>
<accession>A0A919D0B1</accession>
<evidence type="ECO:0000256" key="1">
    <source>
        <dbReference type="SAM" id="MobiDB-lite"/>
    </source>
</evidence>
<comment type="caution">
    <text evidence="3">The sequence shown here is derived from an EMBL/GenBank/DDBJ whole genome shotgun (WGS) entry which is preliminary data.</text>
</comment>
<dbReference type="RefSeq" id="WP_189948943.1">
    <property type="nucleotide sequence ID" value="NZ_BMVG01000001.1"/>
</dbReference>
<proteinExistence type="predicted"/>
<organism evidence="3 4">
    <name type="scientific">Streptomyces alanosinicus</name>
    <dbReference type="NCBI Taxonomy" id="68171"/>
    <lineage>
        <taxon>Bacteria</taxon>
        <taxon>Bacillati</taxon>
        <taxon>Actinomycetota</taxon>
        <taxon>Actinomycetes</taxon>
        <taxon>Kitasatosporales</taxon>
        <taxon>Streptomycetaceae</taxon>
        <taxon>Streptomyces</taxon>
    </lineage>
</organism>
<feature type="chain" id="PRO_5037287403" description="Secreted protein" evidence="2">
    <location>
        <begin position="28"/>
        <end position="93"/>
    </location>
</feature>